<reference evidence="2 4" key="3">
    <citation type="journal article" date="2022" name="BMC Genomics">
        <title>Comparative genome analysis of mycobacteria focusing on tRNA and non-coding RNA.</title>
        <authorList>
            <person name="Behra P.R.K."/>
            <person name="Pettersson B.M.F."/>
            <person name="Ramesh M."/>
            <person name="Das S."/>
            <person name="Dasgupta S."/>
            <person name="Kirsebom L.A."/>
        </authorList>
    </citation>
    <scope>NUCLEOTIDE SEQUENCE [LARGE SCALE GENOMIC DNA]</scope>
    <source>
        <strain evidence="2 4">DSM 44677</strain>
    </source>
</reference>
<evidence type="ECO:0000313" key="2">
    <source>
        <dbReference type="EMBL" id="UNC01106.1"/>
    </source>
</evidence>
<evidence type="ECO:0000313" key="3">
    <source>
        <dbReference type="Proteomes" id="UP000466683"/>
    </source>
</evidence>
<evidence type="ECO:0000313" key="1">
    <source>
        <dbReference type="EMBL" id="BBX90952.1"/>
    </source>
</evidence>
<keyword evidence="3" id="KW-1185">Reference proteome</keyword>
<reference evidence="1" key="2">
    <citation type="submission" date="2020-02" db="EMBL/GenBank/DDBJ databases">
        <authorList>
            <person name="Matsumoto Y."/>
            <person name="Motooka D."/>
            <person name="Nakamura S."/>
        </authorList>
    </citation>
    <scope>NUCLEOTIDE SEQUENCE</scope>
    <source>
        <strain evidence="1">JCM 15653</strain>
    </source>
</reference>
<dbReference type="EMBL" id="CP060016">
    <property type="protein sequence ID" value="UNC01106.1"/>
    <property type="molecule type" value="Genomic_DNA"/>
</dbReference>
<proteinExistence type="predicted"/>
<sequence>MNQDQIALAAELLNMDPQVAAANAYDIRDDIMCTYSDIRGLGSVLVGPDLSVLFFASYVSPEQALQVWDTGRRTPRESFAALHQTRKADGKTT</sequence>
<dbReference type="AlphaFoldDB" id="A0AAX3A2F8"/>
<dbReference type="Proteomes" id="UP000466683">
    <property type="component" value="Chromosome"/>
</dbReference>
<reference evidence="1 3" key="1">
    <citation type="journal article" date="2019" name="Emerg. Microbes Infect.">
        <title>Comprehensive subspecies identification of 175 nontuberculous mycobacteria species based on 7547 genomic profiles.</title>
        <authorList>
            <person name="Matsumoto Y."/>
            <person name="Kinjo T."/>
            <person name="Motooka D."/>
            <person name="Nabeya D."/>
            <person name="Jung N."/>
            <person name="Uechi K."/>
            <person name="Horii T."/>
            <person name="Iida T."/>
            <person name="Fujita J."/>
            <person name="Nakamura S."/>
        </authorList>
    </citation>
    <scope>NUCLEOTIDE SEQUENCE [LARGE SCALE GENOMIC DNA]</scope>
    <source>
        <strain evidence="1 3">JCM 15653</strain>
    </source>
</reference>
<gene>
    <name evidence="2" type="ORF">H5U98_06850</name>
    <name evidence="1" type="ORF">MBOE_26010</name>
</gene>
<protein>
    <submittedName>
        <fullName evidence="2">Uncharacterized protein</fullName>
    </submittedName>
</protein>
<dbReference type="RefSeq" id="WP_163646629.1">
    <property type="nucleotide sequence ID" value="NZ_AP022579.1"/>
</dbReference>
<evidence type="ECO:0000313" key="4">
    <source>
        <dbReference type="Proteomes" id="UP001162885"/>
    </source>
</evidence>
<name>A0AAX3A2F8_9MYCO</name>
<dbReference type="Proteomes" id="UP001162885">
    <property type="component" value="Chromosome"/>
</dbReference>
<organism evidence="2 4">
    <name type="scientific">Mycolicibacterium boenickei</name>
    <dbReference type="NCBI Taxonomy" id="146017"/>
    <lineage>
        <taxon>Bacteria</taxon>
        <taxon>Bacillati</taxon>
        <taxon>Actinomycetota</taxon>
        <taxon>Actinomycetes</taxon>
        <taxon>Mycobacteriales</taxon>
        <taxon>Mycobacteriaceae</taxon>
        <taxon>Mycolicibacterium</taxon>
    </lineage>
</organism>
<dbReference type="EMBL" id="AP022579">
    <property type="protein sequence ID" value="BBX90952.1"/>
    <property type="molecule type" value="Genomic_DNA"/>
</dbReference>
<accession>A0AAX3A2F8</accession>